<feature type="transmembrane region" description="Helical" evidence="7">
    <location>
        <begin position="467"/>
        <end position="491"/>
    </location>
</feature>
<dbReference type="Proteomes" id="UP000823674">
    <property type="component" value="Chromosome A09"/>
</dbReference>
<feature type="transmembrane region" description="Helical" evidence="7">
    <location>
        <begin position="399"/>
        <end position="420"/>
    </location>
</feature>
<dbReference type="SUPFAM" id="SSF75304">
    <property type="entry name" value="Amidase signature (AS) enzymes"/>
    <property type="match status" value="1"/>
</dbReference>
<keyword evidence="12" id="KW-1185">Reference proteome</keyword>
<evidence type="ECO:0000259" key="10">
    <source>
        <dbReference type="Pfam" id="PF01699"/>
    </source>
</evidence>
<feature type="transmembrane region" description="Helical" evidence="7">
    <location>
        <begin position="72"/>
        <end position="93"/>
    </location>
</feature>
<feature type="transmembrane region" description="Helical" evidence="7">
    <location>
        <begin position="498"/>
        <end position="515"/>
    </location>
</feature>
<evidence type="ECO:0000256" key="1">
    <source>
        <dbReference type="ARBA" id="ARBA00004141"/>
    </source>
</evidence>
<feature type="domain" description="Sodium/calcium exchanger membrane region" evidence="10">
    <location>
        <begin position="80"/>
        <end position="222"/>
    </location>
</feature>
<evidence type="ECO:0000259" key="9">
    <source>
        <dbReference type="Pfam" id="PF01425"/>
    </source>
</evidence>
<dbReference type="PROSITE" id="PS00571">
    <property type="entry name" value="AMIDASES"/>
    <property type="match status" value="1"/>
</dbReference>
<evidence type="ECO:0000259" key="8">
    <source>
        <dbReference type="Pfam" id="PF00125"/>
    </source>
</evidence>
<evidence type="ECO:0000313" key="11">
    <source>
        <dbReference type="EMBL" id="KAG5387391.1"/>
    </source>
</evidence>
<keyword evidence="4 7" id="KW-1133">Transmembrane helix</keyword>
<evidence type="ECO:0000256" key="3">
    <source>
        <dbReference type="ARBA" id="ARBA00022692"/>
    </source>
</evidence>
<feature type="transmembrane region" description="Helical" evidence="7">
    <location>
        <begin position="144"/>
        <end position="166"/>
    </location>
</feature>
<evidence type="ECO:0000313" key="12">
    <source>
        <dbReference type="Proteomes" id="UP000823674"/>
    </source>
</evidence>
<gene>
    <name evidence="11" type="primary">A09p079670.1_BraROA</name>
    <name evidence="11" type="ORF">IGI04_038861</name>
</gene>
<feature type="transmembrane region" description="Helical" evidence="7">
    <location>
        <begin position="367"/>
        <end position="393"/>
    </location>
</feature>
<dbReference type="InterPro" id="IPR023631">
    <property type="entry name" value="Amidase_dom"/>
</dbReference>
<accession>A0ABQ7LLF2</accession>
<dbReference type="InterPro" id="IPR044880">
    <property type="entry name" value="NCX_ion-bd_dom_sf"/>
</dbReference>
<dbReference type="CDD" id="cd22908">
    <property type="entry name" value="HFD_NFYC-like"/>
    <property type="match status" value="1"/>
</dbReference>
<feature type="domain" description="Sodium/calcium exchanger membrane region" evidence="10">
    <location>
        <begin position="369"/>
        <end position="515"/>
    </location>
</feature>
<sequence length="1228" mass="134269">MELISSSTITNSALCLTLISTLTFFLLLLHTPPTPTTHPHHRSLLSTSPCLSSQSHTNAYLSLHFCVFNQNLLLTIPSLSLLILLHFYILITTAHSHFSSVTTKLADRLSLSPSMAAVTLLALGNGAPDVFASAAALRGGQYRTGFGAILSAGTFVSAFVVGFVAIHAAPFQVDAASFVRDVMFYLVGASFLFYVYLSGEIFVWQAVGFVGFYVFFVGFVFWMDFGSGGGVEKGKVVVSEEEKDFLRVEIGESFKAEKEHRFSRVLRLYGKISRMWETPVSVLLLLTIPKTSPSEWSRFYRSANIVFCPLALLYACNSFVPLNHPISFLFPNTHLPLWLVVLFMTSSLAFLHFTIEKQPPKTEQMHVIIVAFVMSVFWISTIAGELLNCLAALGTLLELPPALLGLTVLAWGNSVGDLVADVAVAKAGRPAMAMAGCFAGPMFNMLVGLGTALVMQTANVYPNAYELGFHVGIVIAFVFLLLSLMGSLLVITWSRFRVPRFWGICLVGLYVVFTFRMDQQEHAQSGAMNYGSNPYQTNPMTTTSAGPAAPPGQLGFHQIHQQQQQQQLAQQLQVFWENQFKEIEKTTDFKNHSLPLARIKKIMKADEDVRMISAEAPVVFARACEMFILELTLRSWNHTEENKRRTLQKNDIAAAVTRTDIFDFLVDIVPREDLRDEVLGSIPRGTVPEAAAAGYPYGYLPAGTAPIGNPGMVMGNPGGAYPPNPYMGQPIVLELRKETLVKKMKKEHIRRISNQCGRRILSVLFYVYSILSFKDKFRDEPEEESLSTRSFTWSSFTLCDFNTEATGMAISNDYGAFIEKSTISPTPSSSFPSLKGLTFAIKDIFDVEGRVTGFGNPDWLRTHSAATSTAHVVSSLLEAGATSLGITIMDEMAYSINGENAHYGTPVNPVASERVPGGSSSGSAVAVAAGLVDFSIGTDTGGSVRVPASYCGIFGLRPSHEVVSTVGVTPMAQSFDTVGWFARDTATLKRVGCVLLQQHDVDAKEPSQLIIADDCFKLCSVPRELLVLPVVQSVDKSFGGNTVINKVDLGEYIQENVPSLKHFMTSETQREFCIPSLMALSSSMRMLQRYEFKMNHGEWVSSVKPEFGPGISERIEEAIRASDEKIDLCRLVKTELLTALSTLLGENGVLVIPTVPGPPPHLQADVVALESFRSRAFSLLSIAGVSGLCQVSIPLGLHENLPISVSLVANHGSDGFLLSLVDSLSKFM</sequence>
<evidence type="ECO:0000256" key="6">
    <source>
        <dbReference type="SAM" id="MobiDB-lite"/>
    </source>
</evidence>
<dbReference type="InterPro" id="IPR004837">
    <property type="entry name" value="NaCa_Exmemb"/>
</dbReference>
<keyword evidence="3 7" id="KW-0812">Transmembrane</keyword>
<dbReference type="Pfam" id="PF01699">
    <property type="entry name" value="Na_Ca_ex"/>
    <property type="match status" value="2"/>
</dbReference>
<keyword evidence="5 7" id="KW-0472">Membrane</keyword>
<feature type="transmembrane region" description="Helical" evidence="7">
    <location>
        <begin position="12"/>
        <end position="30"/>
    </location>
</feature>
<feature type="transmembrane region" description="Helical" evidence="7">
    <location>
        <begin position="335"/>
        <end position="355"/>
    </location>
</feature>
<feature type="transmembrane region" description="Helical" evidence="7">
    <location>
        <begin position="432"/>
        <end position="455"/>
    </location>
</feature>
<dbReference type="Gene3D" id="1.10.20.10">
    <property type="entry name" value="Histone, subunit A"/>
    <property type="match status" value="1"/>
</dbReference>
<dbReference type="EMBL" id="JADBGQ010000008">
    <property type="protein sequence ID" value="KAG5387391.1"/>
    <property type="molecule type" value="Genomic_DNA"/>
</dbReference>
<dbReference type="Gene3D" id="3.90.1300.10">
    <property type="entry name" value="Amidase signature (AS) domain"/>
    <property type="match status" value="1"/>
</dbReference>
<evidence type="ECO:0000256" key="4">
    <source>
        <dbReference type="ARBA" id="ARBA00022989"/>
    </source>
</evidence>
<comment type="similarity">
    <text evidence="2">Belongs to the amidase family.</text>
</comment>
<feature type="transmembrane region" description="Helical" evidence="7">
    <location>
        <begin position="202"/>
        <end position="223"/>
    </location>
</feature>
<evidence type="ECO:0000256" key="7">
    <source>
        <dbReference type="SAM" id="Phobius"/>
    </source>
</evidence>
<feature type="domain" description="Amidase" evidence="9">
    <location>
        <begin position="832"/>
        <end position="1218"/>
    </location>
</feature>
<feature type="compositionally biased region" description="Polar residues" evidence="6">
    <location>
        <begin position="528"/>
        <end position="545"/>
    </location>
</feature>
<evidence type="ECO:0000256" key="2">
    <source>
        <dbReference type="ARBA" id="ARBA00009199"/>
    </source>
</evidence>
<dbReference type="InterPro" id="IPR020556">
    <property type="entry name" value="Amidase_CS"/>
</dbReference>
<name>A0ABQ7LLF2_BRACM</name>
<dbReference type="Pfam" id="PF00125">
    <property type="entry name" value="Histone"/>
    <property type="match status" value="1"/>
</dbReference>
<dbReference type="PANTHER" id="PTHR46310">
    <property type="entry name" value="AMIDASE 1"/>
    <property type="match status" value="1"/>
</dbReference>
<dbReference type="InterPro" id="IPR009072">
    <property type="entry name" value="Histone-fold"/>
</dbReference>
<feature type="domain" description="Core Histone H2A/H2B/H3" evidence="8">
    <location>
        <begin position="582"/>
        <end position="656"/>
    </location>
</feature>
<organism evidence="11 12">
    <name type="scientific">Brassica rapa subsp. trilocularis</name>
    <dbReference type="NCBI Taxonomy" id="1813537"/>
    <lineage>
        <taxon>Eukaryota</taxon>
        <taxon>Viridiplantae</taxon>
        <taxon>Streptophyta</taxon>
        <taxon>Embryophyta</taxon>
        <taxon>Tracheophyta</taxon>
        <taxon>Spermatophyta</taxon>
        <taxon>Magnoliopsida</taxon>
        <taxon>eudicotyledons</taxon>
        <taxon>Gunneridae</taxon>
        <taxon>Pentapetalae</taxon>
        <taxon>rosids</taxon>
        <taxon>malvids</taxon>
        <taxon>Brassicales</taxon>
        <taxon>Brassicaceae</taxon>
        <taxon>Brassiceae</taxon>
        <taxon>Brassica</taxon>
    </lineage>
</organism>
<feature type="transmembrane region" description="Helical" evidence="7">
    <location>
        <begin position="299"/>
        <end position="320"/>
    </location>
</feature>
<dbReference type="SUPFAM" id="SSF47113">
    <property type="entry name" value="Histone-fold"/>
    <property type="match status" value="1"/>
</dbReference>
<evidence type="ECO:0000256" key="5">
    <source>
        <dbReference type="ARBA" id="ARBA00023136"/>
    </source>
</evidence>
<feature type="transmembrane region" description="Helical" evidence="7">
    <location>
        <begin position="105"/>
        <end position="124"/>
    </location>
</feature>
<feature type="transmembrane region" description="Helical" evidence="7">
    <location>
        <begin position="178"/>
        <end position="196"/>
    </location>
</feature>
<dbReference type="InterPro" id="IPR036928">
    <property type="entry name" value="AS_sf"/>
</dbReference>
<reference evidence="11 12" key="1">
    <citation type="submission" date="2021-03" db="EMBL/GenBank/DDBJ databases">
        <authorList>
            <person name="King G.J."/>
            <person name="Bancroft I."/>
            <person name="Baten A."/>
            <person name="Bloomfield J."/>
            <person name="Borpatragohain P."/>
            <person name="He Z."/>
            <person name="Irish N."/>
            <person name="Irwin J."/>
            <person name="Liu K."/>
            <person name="Mauleon R.P."/>
            <person name="Moore J."/>
            <person name="Morris R."/>
            <person name="Ostergaard L."/>
            <person name="Wang B."/>
            <person name="Wells R."/>
        </authorList>
    </citation>
    <scope>NUCLEOTIDE SEQUENCE [LARGE SCALE GENOMIC DNA]</scope>
    <source>
        <strain evidence="11">R-o-18</strain>
        <tissue evidence="11">Leaf</tissue>
    </source>
</reference>
<comment type="caution">
    <text evidence="11">The sequence shown here is derived from an EMBL/GenBank/DDBJ whole genome shotgun (WGS) entry which is preliminary data.</text>
</comment>
<feature type="region of interest" description="Disordered" evidence="6">
    <location>
        <begin position="528"/>
        <end position="554"/>
    </location>
</feature>
<protein>
    <recommendedName>
        <fullName evidence="13">Amidase domain-containing protein</fullName>
    </recommendedName>
</protein>
<dbReference type="Gene3D" id="1.20.1420.30">
    <property type="entry name" value="NCX, central ion-binding region"/>
    <property type="match status" value="2"/>
</dbReference>
<proteinExistence type="inferred from homology"/>
<comment type="subcellular location">
    <subcellularLocation>
        <location evidence="1">Membrane</location>
        <topology evidence="1">Multi-pass membrane protein</topology>
    </subcellularLocation>
</comment>
<dbReference type="PANTHER" id="PTHR46310:SF7">
    <property type="entry name" value="AMIDASE 1"/>
    <property type="match status" value="1"/>
</dbReference>
<dbReference type="Pfam" id="PF01425">
    <property type="entry name" value="Amidase"/>
    <property type="match status" value="1"/>
</dbReference>
<evidence type="ECO:0008006" key="13">
    <source>
        <dbReference type="Google" id="ProtNLM"/>
    </source>
</evidence>
<dbReference type="InterPro" id="IPR007125">
    <property type="entry name" value="H2A/H2B/H3"/>
</dbReference>